<dbReference type="InterPro" id="IPR050425">
    <property type="entry name" value="NAD(P)_dehydrat-like"/>
</dbReference>
<gene>
    <name evidence="4" type="ORF">IWX90DRAFT_415640</name>
</gene>
<keyword evidence="5" id="KW-1185">Reference proteome</keyword>
<comment type="similarity">
    <text evidence="2">Belongs to the NAD(P)-dependent epimerase/dehydratase family. Dihydroflavonol-4-reductase subfamily.</text>
</comment>
<reference evidence="4 5" key="1">
    <citation type="journal article" date="2022" name="G3 (Bethesda)">
        <title>Enemy or ally: a genomic approach to elucidate the lifestyle of Phyllosticta citrichinaensis.</title>
        <authorList>
            <person name="Buijs V.A."/>
            <person name="Groenewald J.Z."/>
            <person name="Haridas S."/>
            <person name="LaButti K.M."/>
            <person name="Lipzen A."/>
            <person name="Martin F.M."/>
            <person name="Barry K."/>
            <person name="Grigoriev I.V."/>
            <person name="Crous P.W."/>
            <person name="Seidl M.F."/>
        </authorList>
    </citation>
    <scope>NUCLEOTIDE SEQUENCE [LARGE SCALE GENOMIC DNA]</scope>
    <source>
        <strain evidence="4 5">CBS 129764</strain>
    </source>
</reference>
<dbReference type="InterPro" id="IPR001509">
    <property type="entry name" value="Epimerase_deHydtase"/>
</dbReference>
<evidence type="ECO:0000313" key="4">
    <source>
        <dbReference type="EMBL" id="KAK8163816.1"/>
    </source>
</evidence>
<dbReference type="SUPFAM" id="SSF51735">
    <property type="entry name" value="NAD(P)-binding Rossmann-fold domains"/>
    <property type="match status" value="1"/>
</dbReference>
<dbReference type="Proteomes" id="UP001456524">
    <property type="component" value="Unassembled WGS sequence"/>
</dbReference>
<dbReference type="PANTHER" id="PTHR10366">
    <property type="entry name" value="NAD DEPENDENT EPIMERASE/DEHYDRATASE"/>
    <property type="match status" value="1"/>
</dbReference>
<name>A0ABR1XQI8_9PEZI</name>
<sequence length="357" mass="39191">MAPIDNPVLPPGSTILVTGVNGFIASVVADVLLSHGYNARGMVRDTAKHAWMASHFDQKHGAGRFELVHVANISAPGAFDAAMQGVAGVAHVAAIMNHDPDPNNVVPPSLEAINSILESAAKTPSVKRFVLASTAKTVRSVDSKDPVVLTQASWNETSVERAWKPPPYEPERGLEVYGAAKVATEKVMWKFVEERKPAFVCNSVLPASTFGRLLSPEHQGTPSSTQFVAALFKGDMQFLAHMTSLIKCCTWRPLNPPVFGYSDNDDVAYLHLAGLIHPDVQGERLWAYDKSCHWNDLLAVFRKNFPGRQFVDDVTGVFRDLAENQPAQRSNEILRNFGRPGLAEMEDIIVKWIPQFI</sequence>
<organism evidence="4 5">
    <name type="scientific">Phyllosticta citrichinensis</name>
    <dbReference type="NCBI Taxonomy" id="1130410"/>
    <lineage>
        <taxon>Eukaryota</taxon>
        <taxon>Fungi</taxon>
        <taxon>Dikarya</taxon>
        <taxon>Ascomycota</taxon>
        <taxon>Pezizomycotina</taxon>
        <taxon>Dothideomycetes</taxon>
        <taxon>Dothideomycetes incertae sedis</taxon>
        <taxon>Botryosphaeriales</taxon>
        <taxon>Phyllostictaceae</taxon>
        <taxon>Phyllosticta</taxon>
    </lineage>
</organism>
<evidence type="ECO:0000256" key="2">
    <source>
        <dbReference type="ARBA" id="ARBA00023445"/>
    </source>
</evidence>
<dbReference type="Pfam" id="PF01370">
    <property type="entry name" value="Epimerase"/>
    <property type="match status" value="1"/>
</dbReference>
<accession>A0ABR1XQI8</accession>
<dbReference type="PANTHER" id="PTHR10366:SF562">
    <property type="entry name" value="ALDEHYDE REDUCTASE II (AFU_ORTHOLOGUE AFUA_1G11360)"/>
    <property type="match status" value="1"/>
</dbReference>
<dbReference type="Gene3D" id="3.40.50.720">
    <property type="entry name" value="NAD(P)-binding Rossmann-like Domain"/>
    <property type="match status" value="1"/>
</dbReference>
<dbReference type="EMBL" id="JBBWUH010000006">
    <property type="protein sequence ID" value="KAK8163816.1"/>
    <property type="molecule type" value="Genomic_DNA"/>
</dbReference>
<evidence type="ECO:0000313" key="5">
    <source>
        <dbReference type="Proteomes" id="UP001456524"/>
    </source>
</evidence>
<protein>
    <submittedName>
        <fullName evidence="4">Aldehyde reductase</fullName>
    </submittedName>
</protein>
<evidence type="ECO:0000256" key="1">
    <source>
        <dbReference type="ARBA" id="ARBA00023002"/>
    </source>
</evidence>
<keyword evidence="1" id="KW-0560">Oxidoreductase</keyword>
<feature type="domain" description="NAD-dependent epimerase/dehydratase" evidence="3">
    <location>
        <begin position="15"/>
        <end position="213"/>
    </location>
</feature>
<comment type="caution">
    <text evidence="4">The sequence shown here is derived from an EMBL/GenBank/DDBJ whole genome shotgun (WGS) entry which is preliminary data.</text>
</comment>
<dbReference type="InterPro" id="IPR036291">
    <property type="entry name" value="NAD(P)-bd_dom_sf"/>
</dbReference>
<proteinExistence type="inferred from homology"/>
<evidence type="ECO:0000259" key="3">
    <source>
        <dbReference type="Pfam" id="PF01370"/>
    </source>
</evidence>